<dbReference type="Proteomes" id="UP000838686">
    <property type="component" value="Unassembled WGS sequence"/>
</dbReference>
<evidence type="ECO:0000313" key="2">
    <source>
        <dbReference type="EMBL" id="CAH1190214.1"/>
    </source>
</evidence>
<keyword evidence="1" id="KW-1133">Transmembrane helix</keyword>
<reference evidence="2" key="1">
    <citation type="submission" date="2022-01" db="EMBL/GenBank/DDBJ databases">
        <authorList>
            <person name="Criscuolo A."/>
        </authorList>
    </citation>
    <scope>NUCLEOTIDE SEQUENCE</scope>
    <source>
        <strain evidence="2">CIP111893</strain>
    </source>
</reference>
<dbReference type="EMBL" id="CAKMMF010000001">
    <property type="protein sequence ID" value="CAH1190214.1"/>
    <property type="molecule type" value="Genomic_DNA"/>
</dbReference>
<feature type="transmembrane region" description="Helical" evidence="1">
    <location>
        <begin position="21"/>
        <end position="48"/>
    </location>
</feature>
<evidence type="ECO:0000256" key="1">
    <source>
        <dbReference type="SAM" id="Phobius"/>
    </source>
</evidence>
<sequence>MLKQIKFSVELRSRLRSDEGSITIESSMVMPAVFFTLMIMLLFSMYVYQKVVIYHTASISAERAAFRWDNSYRDAASGMGITGQYDGLYWRMSDDGALHSLFGLGSDNENGEMVVSVGSSGSSGSGSSEIEEDGASAVSLPKVKMSSIAGRIPSFYEGQMKYAHGFVEKRVEVKLRKPMTILPLEWMLGHSEPAGRSSAAVVDPVEFIRNVDLVRYYTAKFGQGTSGGPKRAQAAQILQERKVK</sequence>
<comment type="caution">
    <text evidence="2">The sequence shown here is derived from an EMBL/GenBank/DDBJ whole genome shotgun (WGS) entry which is preliminary data.</text>
</comment>
<accession>A0ABM9BNY8</accession>
<name>A0ABM9BNY8_9BACL</name>
<protein>
    <recommendedName>
        <fullName evidence="4">TadE-like protein</fullName>
    </recommendedName>
</protein>
<dbReference type="RefSeq" id="WP_236338438.1">
    <property type="nucleotide sequence ID" value="NZ_CAKMMF010000001.1"/>
</dbReference>
<keyword evidence="1" id="KW-0812">Transmembrane</keyword>
<gene>
    <name evidence="2" type="ORF">PAECIP111893_00232</name>
</gene>
<keyword evidence="1" id="KW-0472">Membrane</keyword>
<evidence type="ECO:0008006" key="4">
    <source>
        <dbReference type="Google" id="ProtNLM"/>
    </source>
</evidence>
<keyword evidence="3" id="KW-1185">Reference proteome</keyword>
<proteinExistence type="predicted"/>
<evidence type="ECO:0000313" key="3">
    <source>
        <dbReference type="Proteomes" id="UP000838686"/>
    </source>
</evidence>
<organism evidence="2 3">
    <name type="scientific">Paenibacillus plantiphilus</name>
    <dbReference type="NCBI Taxonomy" id="2905650"/>
    <lineage>
        <taxon>Bacteria</taxon>
        <taxon>Bacillati</taxon>
        <taxon>Bacillota</taxon>
        <taxon>Bacilli</taxon>
        <taxon>Bacillales</taxon>
        <taxon>Paenibacillaceae</taxon>
        <taxon>Paenibacillus</taxon>
    </lineage>
</organism>